<dbReference type="GO" id="GO:0006893">
    <property type="term" value="P:Golgi to plasma membrane transport"/>
    <property type="evidence" value="ECO:0007669"/>
    <property type="project" value="UniProtKB-UniRule"/>
</dbReference>
<dbReference type="Proteomes" id="UP000046393">
    <property type="component" value="Unplaced"/>
</dbReference>
<keyword evidence="6 7" id="KW-0653">Protein transport</keyword>
<protein>
    <recommendedName>
        <fullName evidence="3 7">Exocyst complex component 2</fullName>
    </recommendedName>
</protein>
<keyword evidence="10" id="KW-1185">Reference proteome</keyword>
<dbReference type="Gene3D" id="2.60.40.10">
    <property type="entry name" value="Immunoglobulins"/>
    <property type="match status" value="1"/>
</dbReference>
<feature type="domain" description="Exocyst complex component EXOC2/Sec5 N-terminal" evidence="9">
    <location>
        <begin position="416"/>
        <end position="864"/>
    </location>
</feature>
<comment type="similarity">
    <text evidence="2 7">Belongs to the SEC5 family.</text>
</comment>
<evidence type="ECO:0000256" key="4">
    <source>
        <dbReference type="ARBA" id="ARBA00022448"/>
    </source>
</evidence>
<evidence type="ECO:0000259" key="9">
    <source>
        <dbReference type="Pfam" id="PF15469"/>
    </source>
</evidence>
<dbReference type="InterPro" id="IPR013783">
    <property type="entry name" value="Ig-like_fold"/>
</dbReference>
<evidence type="ECO:0000256" key="7">
    <source>
        <dbReference type="RuleBase" id="RU365069"/>
    </source>
</evidence>
<evidence type="ECO:0000256" key="2">
    <source>
        <dbReference type="ARBA" id="ARBA00010578"/>
    </source>
</evidence>
<organism evidence="10 11">
    <name type="scientific">Syphacia muris</name>
    <dbReference type="NCBI Taxonomy" id="451379"/>
    <lineage>
        <taxon>Eukaryota</taxon>
        <taxon>Metazoa</taxon>
        <taxon>Ecdysozoa</taxon>
        <taxon>Nematoda</taxon>
        <taxon>Chromadorea</taxon>
        <taxon>Rhabditida</taxon>
        <taxon>Spirurina</taxon>
        <taxon>Oxyuridomorpha</taxon>
        <taxon>Oxyuroidea</taxon>
        <taxon>Oxyuridae</taxon>
        <taxon>Syphacia</taxon>
    </lineage>
</organism>
<evidence type="ECO:0000256" key="6">
    <source>
        <dbReference type="ARBA" id="ARBA00022927"/>
    </source>
</evidence>
<reference evidence="11" key="1">
    <citation type="submission" date="2017-02" db="UniProtKB">
        <authorList>
            <consortium name="WormBaseParasite"/>
        </authorList>
    </citation>
    <scope>IDENTIFICATION</scope>
</reference>
<sequence>MSGYFLMETNVDTITNNVHDTPIRPSITGLSPKEGVPGTQIKIRGENLGNGQSDILVLSICGTDCLMSARWKSPSLIVARVGQAKRGVGEVILVTKSLGRSVSSVTFRVFIVQVGPLEESAVWIDESRTVPGREAVRNIPETIETVDALGLPIEPQKKMEKSALMQMFPEGSGNLRMENFNPAWFLLENHRETSLSDLRRGLESITKSVTEEDSNADIHRANLYALISCVDALAECHSRMELEKNTRGWPLTQTIYDKLTESSSTANGLFFDVLTRKDRADATRNALSVLTRFRLIFFLPSAIDHNLSKGEYSMILNDYARAKSLFKDTDVPLFKEVMNVLEAKMEIFKKNMKKRLIDMPTSFEDQSKLIKYLKVLEPDSDPAWDCITAYHCWLEDLLWQTQFKHYEMVVDGHDHSRLEFVESMVRIITDKLQTFWKLSQVYSASSTNQNYVDRQFDINQMLINTINVSSWLMLNALVPSSLPEAVITQYKEQFVEWPVVAFNSMFNQLFSSLKVLRNCISTMLDSNFTNEHLQPLIELSITIRLKCLSNVIEKTSEGVSSLTSKENWKLEQLPKNVSKTVLPDLFENELNDALPSVKQILSYSGFAGELDLFSRDAFRPILSSLFISMITSVRDCIRHLLQFRSDSKRPTDLSSSKITSKKLLISVCNMEYIVNNSLPTFCKRLSDNGVKYGDLIFEESKARLLAFRRDLIKYYLQMKCAAFSSLIDSAVYSDLCCEGNCCLFYNNASPFIKELIMCLMFIQSEVCLLAPHLSQEILSPAVQNAFVELLLKLDEQKNLSAYQATQLVVDVSALEECLQDFLSLQTRSDLNAFRARFLKLIDQQHFQACLREFRSSMRMAIASFSCIPTNSLNETSEV</sequence>
<evidence type="ECO:0000256" key="1">
    <source>
        <dbReference type="ARBA" id="ARBA00002660"/>
    </source>
</evidence>
<evidence type="ECO:0000313" key="11">
    <source>
        <dbReference type="WBParaSite" id="SMUV_0000104101-mRNA-1"/>
    </source>
</evidence>
<dbReference type="STRING" id="451379.A0A0N5AA74"/>
<dbReference type="WBParaSite" id="SMUV_0000104101-mRNA-1">
    <property type="protein sequence ID" value="SMUV_0000104101-mRNA-1"/>
    <property type="gene ID" value="SMUV_0000104101"/>
</dbReference>
<feature type="domain" description="Exocyst complex component EXOC2/Sec5 N-terminal" evidence="9">
    <location>
        <begin position="147"/>
        <end position="407"/>
    </location>
</feature>
<dbReference type="InterPro" id="IPR002909">
    <property type="entry name" value="IPT_dom"/>
</dbReference>
<dbReference type="GO" id="GO:0015031">
    <property type="term" value="P:protein transport"/>
    <property type="evidence" value="ECO:0007669"/>
    <property type="project" value="UniProtKB-KW"/>
</dbReference>
<dbReference type="InterPro" id="IPR014756">
    <property type="entry name" value="Ig_E-set"/>
</dbReference>
<keyword evidence="5 7" id="KW-0268">Exocytosis</keyword>
<dbReference type="CDD" id="cd00603">
    <property type="entry name" value="IPT_PCSR"/>
    <property type="match status" value="1"/>
</dbReference>
<comment type="function">
    <text evidence="1 7">Component of the exocyst complex involved in the docking of exocytic vesicles with fusion sites on the plasma membrane.</text>
</comment>
<dbReference type="PANTHER" id="PTHR13043:SF1">
    <property type="entry name" value="EXOCYST COMPLEX COMPONENT 2"/>
    <property type="match status" value="1"/>
</dbReference>
<evidence type="ECO:0000259" key="8">
    <source>
        <dbReference type="Pfam" id="PF01833"/>
    </source>
</evidence>
<dbReference type="GO" id="GO:0000145">
    <property type="term" value="C:exocyst"/>
    <property type="evidence" value="ECO:0007669"/>
    <property type="project" value="UniProtKB-UniRule"/>
</dbReference>
<accession>A0A0N5AA74</accession>
<dbReference type="AlphaFoldDB" id="A0A0N5AA74"/>
<evidence type="ECO:0000313" key="10">
    <source>
        <dbReference type="Proteomes" id="UP000046393"/>
    </source>
</evidence>
<name>A0A0N5AA74_9BILA</name>
<dbReference type="PANTHER" id="PTHR13043">
    <property type="entry name" value="EXOCYST COMPLEX COMPONENT SEC5"/>
    <property type="match status" value="1"/>
</dbReference>
<comment type="subunit">
    <text evidence="7">Component of the exocyst complex.</text>
</comment>
<evidence type="ECO:0000256" key="3">
    <source>
        <dbReference type="ARBA" id="ARBA00017526"/>
    </source>
</evidence>
<dbReference type="InterPro" id="IPR029175">
    <property type="entry name" value="EXOC2/Sec5"/>
</dbReference>
<dbReference type="Pfam" id="PF01833">
    <property type="entry name" value="TIG"/>
    <property type="match status" value="1"/>
</dbReference>
<dbReference type="SUPFAM" id="SSF81296">
    <property type="entry name" value="E set domains"/>
    <property type="match status" value="1"/>
</dbReference>
<dbReference type="FunFam" id="2.60.40.10:FF:000196">
    <property type="entry name" value="Exocyst complex component 2"/>
    <property type="match status" value="1"/>
</dbReference>
<proteinExistence type="inferred from homology"/>
<keyword evidence="4 7" id="KW-0813">Transport</keyword>
<dbReference type="Pfam" id="PF15469">
    <property type="entry name" value="Sec5"/>
    <property type="match status" value="2"/>
</dbReference>
<evidence type="ECO:0000256" key="5">
    <source>
        <dbReference type="ARBA" id="ARBA00022483"/>
    </source>
</evidence>
<feature type="domain" description="IPT/TIG" evidence="8">
    <location>
        <begin position="25"/>
        <end position="108"/>
    </location>
</feature>
<dbReference type="InterPro" id="IPR039481">
    <property type="entry name" value="EXOC2/Sec5_N_dom"/>
</dbReference>
<dbReference type="GO" id="GO:0006887">
    <property type="term" value="P:exocytosis"/>
    <property type="evidence" value="ECO:0007669"/>
    <property type="project" value="UniProtKB-KW"/>
</dbReference>